<reference evidence="2 3" key="1">
    <citation type="submission" date="2019-01" db="EMBL/GenBank/DDBJ databases">
        <authorList>
            <person name="Chen W.-M."/>
        </authorList>
    </citation>
    <scope>NUCLEOTIDE SEQUENCE [LARGE SCALE GENOMIC DNA]</scope>
    <source>
        <strain evidence="2 3">YBJ-36</strain>
    </source>
</reference>
<sequence>MRRNTLNKLLIAMCMLLTLAACKSKKQVVVNRNTTKVNTSNDVAARLATIRSKQITFNTFSAKAKTQLAIGKDDNDVTMNLRVQRDKKIWVSITAILGVEVARALITPDSILVINKLQGLYTKKPFSFVHKFTGRQIDYATLQSLLVGNAIPKLLNDSTTFEVAAPNTNISGKLDGLLYKLILGPDLRVTQTSLANQAMQQSLQVTNNVFIQADNRVVPSQIDIASVVKNQKIQVNLRYSKVEFDRQLDFPFSIPDSYTPAAD</sequence>
<dbReference type="EMBL" id="SACK01000002">
    <property type="protein sequence ID" value="RVU01898.1"/>
    <property type="molecule type" value="Genomic_DNA"/>
</dbReference>
<comment type="caution">
    <text evidence="2">The sequence shown here is derived from an EMBL/GenBank/DDBJ whole genome shotgun (WGS) entry which is preliminary data.</text>
</comment>
<dbReference type="PROSITE" id="PS51257">
    <property type="entry name" value="PROKAR_LIPOPROTEIN"/>
    <property type="match status" value="1"/>
</dbReference>
<protein>
    <submittedName>
        <fullName evidence="2">DUF4292 domain-containing protein</fullName>
    </submittedName>
</protein>
<evidence type="ECO:0000313" key="3">
    <source>
        <dbReference type="Proteomes" id="UP000282759"/>
    </source>
</evidence>
<organism evidence="2 3">
    <name type="scientific">Mucilaginibacter limnophilus</name>
    <dbReference type="NCBI Taxonomy" id="1932778"/>
    <lineage>
        <taxon>Bacteria</taxon>
        <taxon>Pseudomonadati</taxon>
        <taxon>Bacteroidota</taxon>
        <taxon>Sphingobacteriia</taxon>
        <taxon>Sphingobacteriales</taxon>
        <taxon>Sphingobacteriaceae</taxon>
        <taxon>Mucilaginibacter</taxon>
    </lineage>
</organism>
<keyword evidence="1" id="KW-0732">Signal</keyword>
<evidence type="ECO:0000256" key="1">
    <source>
        <dbReference type="SAM" id="SignalP"/>
    </source>
</evidence>
<dbReference type="AlphaFoldDB" id="A0A437MW54"/>
<feature type="chain" id="PRO_5019418209" evidence="1">
    <location>
        <begin position="21"/>
        <end position="263"/>
    </location>
</feature>
<dbReference type="InterPro" id="IPR025634">
    <property type="entry name" value="DUF4292"/>
</dbReference>
<gene>
    <name evidence="2" type="ORF">EOD41_08050</name>
</gene>
<dbReference type="RefSeq" id="WP_127704262.1">
    <property type="nucleotide sequence ID" value="NZ_SACK01000002.1"/>
</dbReference>
<keyword evidence="3" id="KW-1185">Reference proteome</keyword>
<name>A0A437MW54_9SPHI</name>
<proteinExistence type="predicted"/>
<dbReference type="Gene3D" id="2.50.20.10">
    <property type="entry name" value="Lipoprotein localisation LolA/LolB/LppX"/>
    <property type="match status" value="1"/>
</dbReference>
<dbReference type="OrthoDB" id="849114at2"/>
<feature type="signal peptide" evidence="1">
    <location>
        <begin position="1"/>
        <end position="20"/>
    </location>
</feature>
<dbReference type="Pfam" id="PF14125">
    <property type="entry name" value="DUF4292"/>
    <property type="match status" value="1"/>
</dbReference>
<evidence type="ECO:0000313" key="2">
    <source>
        <dbReference type="EMBL" id="RVU01898.1"/>
    </source>
</evidence>
<dbReference type="Proteomes" id="UP000282759">
    <property type="component" value="Unassembled WGS sequence"/>
</dbReference>
<accession>A0A437MW54</accession>